<sequence>MGKAGSEEHIDSVMAVVRRSIVSELQKTIDSLKSSLIDVSFDGEQEDI</sequence>
<dbReference type="Proteomes" id="UP000320055">
    <property type="component" value="Unassembled WGS sequence"/>
</dbReference>
<evidence type="ECO:0000313" key="2">
    <source>
        <dbReference type="Proteomes" id="UP000320055"/>
    </source>
</evidence>
<keyword evidence="2" id="KW-1185">Reference proteome</keyword>
<evidence type="ECO:0000313" key="1">
    <source>
        <dbReference type="EMBL" id="VEP14004.1"/>
    </source>
</evidence>
<name>A0A563VRF7_9CYAN</name>
<gene>
    <name evidence="1" type="ORF">H1P_2310002</name>
</gene>
<proteinExistence type="predicted"/>
<dbReference type="AlphaFoldDB" id="A0A563VRF7"/>
<accession>A0A563VRF7</accession>
<organism evidence="1 2">
    <name type="scientific">Hyella patelloides LEGE 07179</name>
    <dbReference type="NCBI Taxonomy" id="945734"/>
    <lineage>
        <taxon>Bacteria</taxon>
        <taxon>Bacillati</taxon>
        <taxon>Cyanobacteriota</taxon>
        <taxon>Cyanophyceae</taxon>
        <taxon>Pleurocapsales</taxon>
        <taxon>Hyellaceae</taxon>
        <taxon>Hyella</taxon>
    </lineage>
</organism>
<reference evidence="1 2" key="1">
    <citation type="submission" date="2019-01" db="EMBL/GenBank/DDBJ databases">
        <authorList>
            <person name="Brito A."/>
        </authorList>
    </citation>
    <scope>NUCLEOTIDE SEQUENCE [LARGE SCALE GENOMIC DNA]</scope>
    <source>
        <strain evidence="1">1</strain>
    </source>
</reference>
<dbReference type="EMBL" id="CAACVJ010000148">
    <property type="protein sequence ID" value="VEP14004.1"/>
    <property type="molecule type" value="Genomic_DNA"/>
</dbReference>
<protein>
    <submittedName>
        <fullName evidence="1">Uncharacterized protein</fullName>
    </submittedName>
</protein>